<feature type="region of interest" description="Disordered" evidence="2">
    <location>
        <begin position="88"/>
        <end position="138"/>
    </location>
</feature>
<reference evidence="4" key="1">
    <citation type="submission" date="2013-12" db="EMBL/GenBank/DDBJ databases">
        <authorList>
            <person name="Aslett M."/>
        </authorList>
    </citation>
    <scope>NUCLEOTIDE SEQUENCE [LARGE SCALE GENOMIC DNA]</scope>
    <source>
        <strain evidence="4">Lindley</strain>
    </source>
</reference>
<evidence type="ECO:0000256" key="1">
    <source>
        <dbReference type="PROSITE-ProRule" id="PRU00042"/>
    </source>
</evidence>
<feature type="domain" description="C2H2-type" evidence="3">
    <location>
        <begin position="54"/>
        <end position="89"/>
    </location>
</feature>
<feature type="compositionally biased region" description="Polar residues" evidence="2">
    <location>
        <begin position="18"/>
        <end position="29"/>
    </location>
</feature>
<name>A0A183CIW3_GLOPA</name>
<feature type="compositionally biased region" description="Polar residues" evidence="2">
    <location>
        <begin position="122"/>
        <end position="138"/>
    </location>
</feature>
<dbReference type="InterPro" id="IPR013087">
    <property type="entry name" value="Znf_C2H2_type"/>
</dbReference>
<proteinExistence type="predicted"/>
<feature type="compositionally biased region" description="Low complexity" evidence="2">
    <location>
        <begin position="111"/>
        <end position="121"/>
    </location>
</feature>
<organism evidence="4 5">
    <name type="scientific">Globodera pallida</name>
    <name type="common">Potato cyst nematode worm</name>
    <name type="synonym">Heterodera pallida</name>
    <dbReference type="NCBI Taxonomy" id="36090"/>
    <lineage>
        <taxon>Eukaryota</taxon>
        <taxon>Metazoa</taxon>
        <taxon>Ecdysozoa</taxon>
        <taxon>Nematoda</taxon>
        <taxon>Chromadorea</taxon>
        <taxon>Rhabditida</taxon>
        <taxon>Tylenchina</taxon>
        <taxon>Tylenchomorpha</taxon>
        <taxon>Tylenchoidea</taxon>
        <taxon>Heteroderidae</taxon>
        <taxon>Heteroderinae</taxon>
        <taxon>Globodera</taxon>
    </lineage>
</organism>
<dbReference type="WBParaSite" id="GPLIN_001281900">
    <property type="protein sequence ID" value="GPLIN_001281900"/>
    <property type="gene ID" value="GPLIN_001281900"/>
</dbReference>
<keyword evidence="1" id="KW-0862">Zinc</keyword>
<keyword evidence="1" id="KW-0863">Zinc-finger</keyword>
<feature type="compositionally biased region" description="Low complexity" evidence="2">
    <location>
        <begin position="89"/>
        <end position="99"/>
    </location>
</feature>
<feature type="region of interest" description="Disordered" evidence="2">
    <location>
        <begin position="8"/>
        <end position="29"/>
    </location>
</feature>
<evidence type="ECO:0000313" key="4">
    <source>
        <dbReference type="Proteomes" id="UP000050741"/>
    </source>
</evidence>
<dbReference type="GO" id="GO:0008270">
    <property type="term" value="F:zinc ion binding"/>
    <property type="evidence" value="ECO:0007669"/>
    <property type="project" value="UniProtKB-KW"/>
</dbReference>
<accession>A0A183CIW3</accession>
<evidence type="ECO:0000313" key="5">
    <source>
        <dbReference type="WBParaSite" id="GPLIN_001281900"/>
    </source>
</evidence>
<reference evidence="5" key="3">
    <citation type="submission" date="2016-06" db="UniProtKB">
        <authorList>
            <consortium name="WormBaseParasite"/>
        </authorList>
    </citation>
    <scope>IDENTIFICATION</scope>
</reference>
<feature type="compositionally biased region" description="Polar residues" evidence="2">
    <location>
        <begin position="100"/>
        <end position="110"/>
    </location>
</feature>
<evidence type="ECO:0000259" key="3">
    <source>
        <dbReference type="PROSITE" id="PS50157"/>
    </source>
</evidence>
<evidence type="ECO:0000256" key="2">
    <source>
        <dbReference type="SAM" id="MobiDB-lite"/>
    </source>
</evidence>
<dbReference type="Proteomes" id="UP000050741">
    <property type="component" value="Unassembled WGS sequence"/>
</dbReference>
<dbReference type="PROSITE" id="PS50157">
    <property type="entry name" value="ZINC_FINGER_C2H2_2"/>
    <property type="match status" value="1"/>
</dbReference>
<keyword evidence="1" id="KW-0479">Metal-binding</keyword>
<sequence length="214" mass="21985">MLPVGAFSGGPFLPPNGPSMSNGSDGLSTGPASALSIPALLMACASGQLPQGCFACTFRLKEGQLCGCVFPTEEQLFAHYKSAHIGKQSSPNVVSSTSSQGEQSVGTTNVASTSTSSATSADNNGPTGSPSTRVAAQQWKQAASLTSQHQSGAAYANHRFHPYAQASGILSQQAKQHVQQTPNFQQMAMALINSGLMANFGVLPADRVAGRQLG</sequence>
<dbReference type="AlphaFoldDB" id="A0A183CIW3"/>
<keyword evidence="4" id="KW-1185">Reference proteome</keyword>
<reference evidence="4" key="2">
    <citation type="submission" date="2014-05" db="EMBL/GenBank/DDBJ databases">
        <title>The genome and life-stage specific transcriptomes of Globodera pallida elucidate key aspects of plant parasitism by a cyst nematode.</title>
        <authorList>
            <person name="Cotton J.A."/>
            <person name="Lilley C.J."/>
            <person name="Jones L.M."/>
            <person name="Kikuchi T."/>
            <person name="Reid A.J."/>
            <person name="Thorpe P."/>
            <person name="Tsai I.J."/>
            <person name="Beasley H."/>
            <person name="Blok V."/>
            <person name="Cock P.J.A."/>
            <person name="Van den Akker S.E."/>
            <person name="Holroyd N."/>
            <person name="Hunt M."/>
            <person name="Mantelin S."/>
            <person name="Naghra H."/>
            <person name="Pain A."/>
            <person name="Palomares-Rius J.E."/>
            <person name="Zarowiecki M."/>
            <person name="Berriman M."/>
            <person name="Jones J.T."/>
            <person name="Urwin P.E."/>
        </authorList>
    </citation>
    <scope>NUCLEOTIDE SEQUENCE [LARGE SCALE GENOMIC DNA]</scope>
    <source>
        <strain evidence="4">Lindley</strain>
    </source>
</reference>
<protein>
    <submittedName>
        <fullName evidence="5">C2H2-type domain-containing protein</fullName>
    </submittedName>
</protein>